<dbReference type="EMBL" id="KV441494">
    <property type="protein sequence ID" value="OAG15359.1"/>
    <property type="molecule type" value="Genomic_DNA"/>
</dbReference>
<dbReference type="SUPFAM" id="SSF56973">
    <property type="entry name" value="Aerolisin/ETX pore-forming domain"/>
    <property type="match status" value="1"/>
</dbReference>
<evidence type="ECO:0000313" key="2">
    <source>
        <dbReference type="Proteomes" id="UP000077248"/>
    </source>
</evidence>
<dbReference type="Pfam" id="PF06101">
    <property type="entry name" value="Vps62"/>
    <property type="match status" value="1"/>
</dbReference>
<organism evidence="1 2">
    <name type="scientific">Alternaria alternata</name>
    <name type="common">Alternaria rot fungus</name>
    <name type="synonym">Torula alternata</name>
    <dbReference type="NCBI Taxonomy" id="5599"/>
    <lineage>
        <taxon>Eukaryota</taxon>
        <taxon>Fungi</taxon>
        <taxon>Dikarya</taxon>
        <taxon>Ascomycota</taxon>
        <taxon>Pezizomycotina</taxon>
        <taxon>Dothideomycetes</taxon>
        <taxon>Pleosporomycetidae</taxon>
        <taxon>Pleosporales</taxon>
        <taxon>Pleosporineae</taxon>
        <taxon>Pleosporaceae</taxon>
        <taxon>Alternaria</taxon>
        <taxon>Alternaria sect. Alternaria</taxon>
        <taxon>Alternaria alternata complex</taxon>
    </lineage>
</organism>
<accession>A0A177D8V2</accession>
<dbReference type="KEGG" id="aalt:CC77DRAFT_1080066"/>
<dbReference type="Proteomes" id="UP000077248">
    <property type="component" value="Unassembled WGS sequence"/>
</dbReference>
<sequence>MPNETRDFGDLRVTLTKEFDWKYSDSETGSTRDGSFYHAKSQGDLRPLGSFCTPNYEAVHNIRATLLVGNASNGSGKPAVASPTGYTKTWWDRGAGGKHDGAIWRPSAPSGYVALGDICTNSYSTPSTSAIWCVRSDLVLQSDFGADNVWSDSYSEAKMDVSVWPIVKPQMSVDGSDKIPVLTCLFIANSGYSKPEYSRAKVLGLPVPKDFKRFSADLPVFTKDKIPREGDVFDELAQCAVTLPFTAFFPPTDKSCLNLISHPFITLQRRTAWYVEDVARNAADQSGTHSTKITKGVSASQSQEMTHSAGVSITSSFGIKAIGGGVDVTLNYQFTASQSYSSSEYQETEKTHTFNIGPQTVLVLLTDRVWIQATRSDGSATLHRIGYNATDDLSRTEIKLK</sequence>
<name>A0A177D8V2_ALTAL</name>
<dbReference type="GeneID" id="29114904"/>
<dbReference type="PANTHER" id="PTHR48219">
    <property type="entry name" value="VACUOLAR PROTEIN SORTING-ASSOCIATED PROTEIN 62-RELATED"/>
    <property type="match status" value="1"/>
</dbReference>
<evidence type="ECO:0000313" key="1">
    <source>
        <dbReference type="EMBL" id="OAG15359.1"/>
    </source>
</evidence>
<dbReference type="RefSeq" id="XP_018380780.1">
    <property type="nucleotide sequence ID" value="XM_018529310.1"/>
</dbReference>
<dbReference type="InterPro" id="IPR009291">
    <property type="entry name" value="Vps62"/>
</dbReference>
<proteinExistence type="predicted"/>
<protein>
    <submittedName>
        <fullName evidence="1">Uncharacterized protein</fullName>
    </submittedName>
</protein>
<dbReference type="VEuPathDB" id="FungiDB:CC77DRAFT_1080066"/>
<dbReference type="PANTHER" id="PTHR48219:SF2">
    <property type="entry name" value="VACUOLAR PROTEIN SORTING-ASSOCIATED PROTEIN 62"/>
    <property type="match status" value="1"/>
</dbReference>
<dbReference type="Gene3D" id="2.170.15.10">
    <property type="entry name" value="Proaerolysin, chain A, domain 3"/>
    <property type="match status" value="1"/>
</dbReference>
<dbReference type="OMA" id="EMTHSAG"/>
<dbReference type="AlphaFoldDB" id="A0A177D8V2"/>
<gene>
    <name evidence="1" type="ORF">CC77DRAFT_1080066</name>
</gene>
<keyword evidence="2" id="KW-1185">Reference proteome</keyword>
<reference evidence="1 2" key="1">
    <citation type="submission" date="2016-05" db="EMBL/GenBank/DDBJ databases">
        <title>Comparative analysis of secretome profiles of manganese(II)-oxidizing ascomycete fungi.</title>
        <authorList>
            <consortium name="DOE Joint Genome Institute"/>
            <person name="Zeiner C.A."/>
            <person name="Purvine S.O."/>
            <person name="Zink E.M."/>
            <person name="Wu S."/>
            <person name="Pasa-Tolic L."/>
            <person name="Chaput D.L."/>
            <person name="Haridas S."/>
            <person name="Grigoriev I.V."/>
            <person name="Santelli C.M."/>
            <person name="Hansel C.M."/>
        </authorList>
    </citation>
    <scope>NUCLEOTIDE SEQUENCE [LARGE SCALE GENOMIC DNA]</scope>
    <source>
        <strain evidence="1 2">SRC1lrK2f</strain>
    </source>
</reference>